<evidence type="ECO:0000256" key="3">
    <source>
        <dbReference type="ARBA" id="ARBA00022553"/>
    </source>
</evidence>
<dbReference type="InterPro" id="IPR011006">
    <property type="entry name" value="CheY-like_superfamily"/>
</dbReference>
<dbReference type="Proteomes" id="UP000001062">
    <property type="component" value="Chromosome"/>
</dbReference>
<dbReference type="InterPro" id="IPR001789">
    <property type="entry name" value="Sig_transdc_resp-reg_receiver"/>
</dbReference>
<name>F2K036_MARM1</name>
<evidence type="ECO:0000313" key="13">
    <source>
        <dbReference type="Proteomes" id="UP000001062"/>
    </source>
</evidence>
<feature type="DNA-binding region" description="OmpR/PhoB-type" evidence="9">
    <location>
        <begin position="189"/>
        <end position="288"/>
    </location>
</feature>
<dbReference type="FunFam" id="1.10.10.10:FF:000099">
    <property type="entry name" value="Two-component system response regulator TorR"/>
    <property type="match status" value="1"/>
</dbReference>
<organism evidence="12 13">
    <name type="scientific">Marinomonas mediterranea (strain ATCC 700492 / JCM 21426 / NBRC 103028 / MMB-1)</name>
    <dbReference type="NCBI Taxonomy" id="717774"/>
    <lineage>
        <taxon>Bacteria</taxon>
        <taxon>Pseudomonadati</taxon>
        <taxon>Pseudomonadota</taxon>
        <taxon>Gammaproteobacteria</taxon>
        <taxon>Oceanospirillales</taxon>
        <taxon>Oceanospirillaceae</taxon>
        <taxon>Marinomonas</taxon>
    </lineage>
</organism>
<evidence type="ECO:0000313" key="12">
    <source>
        <dbReference type="EMBL" id="ADZ93250.1"/>
    </source>
</evidence>
<evidence type="ECO:0000256" key="8">
    <source>
        <dbReference type="PROSITE-ProRule" id="PRU00169"/>
    </source>
</evidence>
<keyword evidence="3 8" id="KW-0597">Phosphoprotein</keyword>
<accession>F2K036</accession>
<dbReference type="PROSITE" id="PS50110">
    <property type="entry name" value="RESPONSE_REGULATORY"/>
    <property type="match status" value="1"/>
</dbReference>
<dbReference type="SUPFAM" id="SSF52172">
    <property type="entry name" value="CheY-like"/>
    <property type="match status" value="1"/>
</dbReference>
<dbReference type="KEGG" id="mme:Marme_4042"/>
<evidence type="ECO:0000259" key="10">
    <source>
        <dbReference type="PROSITE" id="PS50110"/>
    </source>
</evidence>
<dbReference type="Pfam" id="PF00072">
    <property type="entry name" value="Response_reg"/>
    <property type="match status" value="1"/>
</dbReference>
<keyword evidence="7" id="KW-0804">Transcription</keyword>
<feature type="domain" description="OmpR/PhoB-type" evidence="11">
    <location>
        <begin position="189"/>
        <end position="288"/>
    </location>
</feature>
<evidence type="ECO:0000256" key="1">
    <source>
        <dbReference type="ARBA" id="ARBA00004496"/>
    </source>
</evidence>
<protein>
    <submittedName>
        <fullName evidence="12">Two component transcriptional regulator, winged helix family</fullName>
    </submittedName>
</protein>
<evidence type="ECO:0000256" key="9">
    <source>
        <dbReference type="PROSITE-ProRule" id="PRU01091"/>
    </source>
</evidence>
<dbReference type="GO" id="GO:0032993">
    <property type="term" value="C:protein-DNA complex"/>
    <property type="evidence" value="ECO:0007669"/>
    <property type="project" value="TreeGrafter"/>
</dbReference>
<evidence type="ECO:0000256" key="6">
    <source>
        <dbReference type="ARBA" id="ARBA00023125"/>
    </source>
</evidence>
<evidence type="ECO:0000256" key="2">
    <source>
        <dbReference type="ARBA" id="ARBA00022490"/>
    </source>
</evidence>
<feature type="modified residue" description="4-aspartylphosphate" evidence="8">
    <location>
        <position position="106"/>
    </location>
</feature>
<proteinExistence type="predicted"/>
<dbReference type="GO" id="GO:0006355">
    <property type="term" value="P:regulation of DNA-templated transcription"/>
    <property type="evidence" value="ECO:0007669"/>
    <property type="project" value="InterPro"/>
</dbReference>
<dbReference type="InterPro" id="IPR016032">
    <property type="entry name" value="Sig_transdc_resp-reg_C-effctor"/>
</dbReference>
<keyword evidence="13" id="KW-1185">Reference proteome</keyword>
<evidence type="ECO:0000256" key="7">
    <source>
        <dbReference type="ARBA" id="ARBA00023163"/>
    </source>
</evidence>
<gene>
    <name evidence="12" type="ordered locus">Marme_4042</name>
</gene>
<dbReference type="PANTHER" id="PTHR48111:SF4">
    <property type="entry name" value="DNA-BINDING DUAL TRANSCRIPTIONAL REGULATOR OMPR"/>
    <property type="match status" value="1"/>
</dbReference>
<dbReference type="eggNOG" id="COG0745">
    <property type="taxonomic scope" value="Bacteria"/>
</dbReference>
<dbReference type="SMART" id="SM00862">
    <property type="entry name" value="Trans_reg_C"/>
    <property type="match status" value="1"/>
</dbReference>
<evidence type="ECO:0000256" key="5">
    <source>
        <dbReference type="ARBA" id="ARBA00023015"/>
    </source>
</evidence>
<reference evidence="12 13" key="1">
    <citation type="journal article" date="2012" name="Stand. Genomic Sci.">
        <title>Complete genome sequence of the melanogenic marine bacterium Marinomonas mediterranea type strain (MMB-1(T)).</title>
        <authorList>
            <person name="Lucas-Elio P."/>
            <person name="Goodwin L."/>
            <person name="Woyke T."/>
            <person name="Pitluck S."/>
            <person name="Nolan M."/>
            <person name="Kyrpides N.C."/>
            <person name="Detter J.C."/>
            <person name="Copeland A."/>
            <person name="Teshima H."/>
            <person name="Bruce D."/>
            <person name="Detter C."/>
            <person name="Tapia R."/>
            <person name="Han S."/>
            <person name="Land M.L."/>
            <person name="Ivanova N."/>
            <person name="Mikhailova N."/>
            <person name="Johnston A.W."/>
            <person name="Sanchez-Amat A."/>
        </authorList>
    </citation>
    <scope>NUCLEOTIDE SEQUENCE [LARGE SCALE GENOMIC DNA]</scope>
    <source>
        <strain evidence="13">ATCC 700492 / JCM 21426 / NBRC 103028 / MMB-1</strain>
    </source>
</reference>
<dbReference type="FunFam" id="3.40.50.2300:FF:000001">
    <property type="entry name" value="DNA-binding response regulator PhoB"/>
    <property type="match status" value="1"/>
</dbReference>
<dbReference type="SMART" id="SM00448">
    <property type="entry name" value="REC"/>
    <property type="match status" value="1"/>
</dbReference>
<sequence length="298" mass="34303" precursor="true">MKNYADTFLLNQLNLFNRKVYGKFHLFLAPLYHRSGFTVLFAKPNWLGHVMTKSRYVYVVDDDNDIRSLLKSYLERHQFQVLTAESGEAFLEDFHADLNVELVILDVMLPGQDGFAVCRALRTQSEVPVIMLTANSDEMDRIIGLEIGADDYLAKPFNPRELLARMKAILRRIEPNDPIKEEQEKAKASRYYQFAQFTLDTLSRELHHEDSKEALTGADFNLLMLFLASPGAVLSRDYIAENTRGRDSAPLDRFIDVHVSRLRQRLKEDARHPQLIKTVRGEGYIMTATVETFDELAE</sequence>
<dbReference type="PATRIC" id="fig|717774.3.peg.4170"/>
<dbReference type="STRING" id="717774.Marme_4042"/>
<dbReference type="AlphaFoldDB" id="F2K036"/>
<dbReference type="GO" id="GO:0000156">
    <property type="term" value="F:phosphorelay response regulator activity"/>
    <property type="evidence" value="ECO:0007669"/>
    <property type="project" value="TreeGrafter"/>
</dbReference>
<dbReference type="PANTHER" id="PTHR48111">
    <property type="entry name" value="REGULATOR OF RPOS"/>
    <property type="match status" value="1"/>
</dbReference>
<dbReference type="SUPFAM" id="SSF46894">
    <property type="entry name" value="C-terminal effector domain of the bipartite response regulators"/>
    <property type="match status" value="1"/>
</dbReference>
<dbReference type="Gene3D" id="3.40.50.2300">
    <property type="match status" value="1"/>
</dbReference>
<dbReference type="Gene3D" id="6.10.250.690">
    <property type="match status" value="1"/>
</dbReference>
<comment type="subcellular location">
    <subcellularLocation>
        <location evidence="1">Cytoplasm</location>
    </subcellularLocation>
</comment>
<keyword evidence="2" id="KW-0963">Cytoplasm</keyword>
<feature type="domain" description="Response regulatory" evidence="10">
    <location>
        <begin position="56"/>
        <end position="170"/>
    </location>
</feature>
<dbReference type="EMBL" id="CP002583">
    <property type="protein sequence ID" value="ADZ93250.1"/>
    <property type="molecule type" value="Genomic_DNA"/>
</dbReference>
<dbReference type="Gene3D" id="1.10.10.10">
    <property type="entry name" value="Winged helix-like DNA-binding domain superfamily/Winged helix DNA-binding domain"/>
    <property type="match status" value="1"/>
</dbReference>
<keyword evidence="4" id="KW-0902">Two-component regulatory system</keyword>
<dbReference type="GO" id="GO:0000976">
    <property type="term" value="F:transcription cis-regulatory region binding"/>
    <property type="evidence" value="ECO:0007669"/>
    <property type="project" value="TreeGrafter"/>
</dbReference>
<evidence type="ECO:0000256" key="4">
    <source>
        <dbReference type="ARBA" id="ARBA00023012"/>
    </source>
</evidence>
<dbReference type="GO" id="GO:0005829">
    <property type="term" value="C:cytosol"/>
    <property type="evidence" value="ECO:0007669"/>
    <property type="project" value="TreeGrafter"/>
</dbReference>
<dbReference type="HOGENOM" id="CLU_000445_30_4_6"/>
<keyword evidence="5" id="KW-0805">Transcription regulation</keyword>
<evidence type="ECO:0000259" key="11">
    <source>
        <dbReference type="PROSITE" id="PS51755"/>
    </source>
</evidence>
<dbReference type="Pfam" id="PF00486">
    <property type="entry name" value="Trans_reg_C"/>
    <property type="match status" value="1"/>
</dbReference>
<dbReference type="InterPro" id="IPR036388">
    <property type="entry name" value="WH-like_DNA-bd_sf"/>
</dbReference>
<keyword evidence="6 9" id="KW-0238">DNA-binding</keyword>
<dbReference type="CDD" id="cd00383">
    <property type="entry name" value="trans_reg_C"/>
    <property type="match status" value="1"/>
</dbReference>
<dbReference type="InterPro" id="IPR001867">
    <property type="entry name" value="OmpR/PhoB-type_DNA-bd"/>
</dbReference>
<dbReference type="InterPro" id="IPR039420">
    <property type="entry name" value="WalR-like"/>
</dbReference>
<dbReference type="PROSITE" id="PS51755">
    <property type="entry name" value="OMPR_PHOB"/>
    <property type="match status" value="1"/>
</dbReference>